<dbReference type="STRING" id="411684.HPDFL43_20337"/>
<evidence type="ECO:0000313" key="3">
    <source>
        <dbReference type="Proteomes" id="UP000004291"/>
    </source>
</evidence>
<reference evidence="2 3" key="1">
    <citation type="submission" date="2007-10" db="EMBL/GenBank/DDBJ databases">
        <authorList>
            <person name="Wagner-Dobler I."/>
            <person name="Ferriera S."/>
            <person name="Johnson J."/>
            <person name="Kravitz S."/>
            <person name="Beeson K."/>
            <person name="Sutton G."/>
            <person name="Rogers Y.-H."/>
            <person name="Friedman R."/>
            <person name="Frazier M."/>
            <person name="Venter J.C."/>
        </authorList>
    </citation>
    <scope>NUCLEOTIDE SEQUENCE [LARGE SCALE GENOMIC DNA]</scope>
    <source>
        <strain evidence="2 3">DFL-43</strain>
    </source>
</reference>
<dbReference type="InterPro" id="IPR010753">
    <property type="entry name" value="DUF1330"/>
</dbReference>
<dbReference type="InterPro" id="IPR011008">
    <property type="entry name" value="Dimeric_a/b-barrel"/>
</dbReference>
<comment type="caution">
    <text evidence="2">The sequence shown here is derived from an EMBL/GenBank/DDBJ whole genome shotgun (WGS) entry which is preliminary data.</text>
</comment>
<dbReference type="OrthoDB" id="9806380at2"/>
<feature type="domain" description="DUF1330" evidence="1">
    <location>
        <begin position="9"/>
        <end position="98"/>
    </location>
</feature>
<organism evidence="2 3">
    <name type="scientific">Hoeflea phototrophica (strain DSM 17068 / NCIMB 14078 / DFL-43)</name>
    <dbReference type="NCBI Taxonomy" id="411684"/>
    <lineage>
        <taxon>Bacteria</taxon>
        <taxon>Pseudomonadati</taxon>
        <taxon>Pseudomonadota</taxon>
        <taxon>Alphaproteobacteria</taxon>
        <taxon>Hyphomicrobiales</taxon>
        <taxon>Rhizobiaceae</taxon>
        <taxon>Hoeflea</taxon>
    </lineage>
</organism>
<evidence type="ECO:0000313" key="2">
    <source>
        <dbReference type="EMBL" id="EDQ35580.2"/>
    </source>
</evidence>
<gene>
    <name evidence="2" type="ORF">HPDFL43_20337</name>
</gene>
<proteinExistence type="predicted"/>
<name>A9CWW8_HOEPD</name>
<protein>
    <recommendedName>
        <fullName evidence="1">DUF1330 domain-containing protein</fullName>
    </recommendedName>
</protein>
<evidence type="ECO:0000259" key="1">
    <source>
        <dbReference type="Pfam" id="PF07045"/>
    </source>
</evidence>
<dbReference type="SUPFAM" id="SSF54909">
    <property type="entry name" value="Dimeric alpha+beta barrel"/>
    <property type="match status" value="1"/>
</dbReference>
<dbReference type="AlphaFoldDB" id="A9CWW8"/>
<dbReference type="RefSeq" id="WP_040448898.1">
    <property type="nucleotide sequence ID" value="NZ_CM002917.1"/>
</dbReference>
<dbReference type="HOGENOM" id="CLU_145407_4_1_5"/>
<keyword evidence="3" id="KW-1185">Reference proteome</keyword>
<dbReference type="EMBL" id="ABIA03000001">
    <property type="protein sequence ID" value="EDQ35580.2"/>
    <property type="molecule type" value="Genomic_DNA"/>
</dbReference>
<reference evidence="2 3" key="2">
    <citation type="submission" date="2012-06" db="EMBL/GenBank/DDBJ databases">
        <authorList>
            <person name="Fiebig A."/>
        </authorList>
    </citation>
    <scope>NUCLEOTIDE SEQUENCE [LARGE SCALE GENOMIC DNA]</scope>
    <source>
        <strain evidence="2 3">DFL-43</strain>
    </source>
</reference>
<dbReference type="Gene3D" id="3.30.70.100">
    <property type="match status" value="1"/>
</dbReference>
<accession>A9CWW8</accession>
<dbReference type="eggNOG" id="COG5470">
    <property type="taxonomic scope" value="Bacteria"/>
</dbReference>
<dbReference type="Proteomes" id="UP000004291">
    <property type="component" value="Chromosome"/>
</dbReference>
<sequence length="99" mass="10410">MTTPAGKPAHAIVTMTITSPDSLAQYREKAADALSRHGGSVLQASATLDLLEGGPDLPTMAAVLSFPRREDALAWIEDPELAPVHALRRGSGHSTIVLL</sequence>
<dbReference type="Pfam" id="PF07045">
    <property type="entry name" value="DUF1330"/>
    <property type="match status" value="1"/>
</dbReference>